<keyword evidence="2" id="KW-1185">Reference proteome</keyword>
<proteinExistence type="predicted"/>
<dbReference type="Proteomes" id="UP001177021">
    <property type="component" value="Unassembled WGS sequence"/>
</dbReference>
<evidence type="ECO:0000313" key="1">
    <source>
        <dbReference type="EMBL" id="CAJ2666342.1"/>
    </source>
</evidence>
<comment type="caution">
    <text evidence="1">The sequence shown here is derived from an EMBL/GenBank/DDBJ whole genome shotgun (WGS) entry which is preliminary data.</text>
</comment>
<organism evidence="1 2">
    <name type="scientific">Trifolium pratense</name>
    <name type="common">Red clover</name>
    <dbReference type="NCBI Taxonomy" id="57577"/>
    <lineage>
        <taxon>Eukaryota</taxon>
        <taxon>Viridiplantae</taxon>
        <taxon>Streptophyta</taxon>
        <taxon>Embryophyta</taxon>
        <taxon>Tracheophyta</taxon>
        <taxon>Spermatophyta</taxon>
        <taxon>Magnoliopsida</taxon>
        <taxon>eudicotyledons</taxon>
        <taxon>Gunneridae</taxon>
        <taxon>Pentapetalae</taxon>
        <taxon>rosids</taxon>
        <taxon>fabids</taxon>
        <taxon>Fabales</taxon>
        <taxon>Fabaceae</taxon>
        <taxon>Papilionoideae</taxon>
        <taxon>50 kb inversion clade</taxon>
        <taxon>NPAAA clade</taxon>
        <taxon>Hologalegina</taxon>
        <taxon>IRL clade</taxon>
        <taxon>Trifolieae</taxon>
        <taxon>Trifolium</taxon>
    </lineage>
</organism>
<accession>A0ACB0LCU2</accession>
<protein>
    <submittedName>
        <fullName evidence="1">Uncharacterized protein</fullName>
    </submittedName>
</protein>
<sequence length="70" mass="7369">MELHASQNSSSWLGIFLGGWLPDVVVSALQGISDSEQFTEVSTSPTSDSKIVSDINGSQVTLQGISDSKV</sequence>
<evidence type="ECO:0000313" key="2">
    <source>
        <dbReference type="Proteomes" id="UP001177021"/>
    </source>
</evidence>
<dbReference type="EMBL" id="CASHSV030000513">
    <property type="protein sequence ID" value="CAJ2666342.1"/>
    <property type="molecule type" value="Genomic_DNA"/>
</dbReference>
<reference evidence="1" key="1">
    <citation type="submission" date="2023-10" db="EMBL/GenBank/DDBJ databases">
        <authorList>
            <person name="Rodriguez Cubillos JULIANA M."/>
            <person name="De Vega J."/>
        </authorList>
    </citation>
    <scope>NUCLEOTIDE SEQUENCE</scope>
</reference>
<name>A0ACB0LCU2_TRIPR</name>
<gene>
    <name evidence="1" type="ORF">MILVUS5_LOCUS31149</name>
</gene>